<protein>
    <submittedName>
        <fullName evidence="1">Phospholipase D gamma 1-like protein</fullName>
    </submittedName>
</protein>
<reference evidence="1" key="2">
    <citation type="submission" date="2022-01" db="EMBL/GenBank/DDBJ databases">
        <authorList>
            <person name="Yamashiro T."/>
            <person name="Shiraishi A."/>
            <person name="Satake H."/>
            <person name="Nakayama K."/>
        </authorList>
    </citation>
    <scope>NUCLEOTIDE SEQUENCE</scope>
</reference>
<sequence length="183" mass="20354">MAHLLMYSLLFAVEIFTGRESGKKLKRCIRTESGKKRKKGRNTSLQFCVSALAFSMVAFEIKKILKAGKKQAKYVLHMRNNIYQIGMIVDDKYMSLGSANINHSPEGTSAMGAYQPHQNWARKGSNPSGQWFHDECTSSSIKGISYSFVVTGRIYCLEASKMGEARTHLMTRASVTGVASNIT</sequence>
<reference evidence="1" key="1">
    <citation type="journal article" date="2022" name="Int. J. Mol. Sci.">
        <title>Draft Genome of Tanacetum Coccineum: Genomic Comparison of Closely Related Tanacetum-Family Plants.</title>
        <authorList>
            <person name="Yamashiro T."/>
            <person name="Shiraishi A."/>
            <person name="Nakayama K."/>
            <person name="Satake H."/>
        </authorList>
    </citation>
    <scope>NUCLEOTIDE SEQUENCE</scope>
</reference>
<gene>
    <name evidence="1" type="ORF">Tco_0991772</name>
</gene>
<dbReference type="Proteomes" id="UP001151760">
    <property type="component" value="Unassembled WGS sequence"/>
</dbReference>
<organism evidence="1 2">
    <name type="scientific">Tanacetum coccineum</name>
    <dbReference type="NCBI Taxonomy" id="301880"/>
    <lineage>
        <taxon>Eukaryota</taxon>
        <taxon>Viridiplantae</taxon>
        <taxon>Streptophyta</taxon>
        <taxon>Embryophyta</taxon>
        <taxon>Tracheophyta</taxon>
        <taxon>Spermatophyta</taxon>
        <taxon>Magnoliopsida</taxon>
        <taxon>eudicotyledons</taxon>
        <taxon>Gunneridae</taxon>
        <taxon>Pentapetalae</taxon>
        <taxon>asterids</taxon>
        <taxon>campanulids</taxon>
        <taxon>Asterales</taxon>
        <taxon>Asteraceae</taxon>
        <taxon>Asteroideae</taxon>
        <taxon>Anthemideae</taxon>
        <taxon>Anthemidinae</taxon>
        <taxon>Tanacetum</taxon>
    </lineage>
</organism>
<keyword evidence="2" id="KW-1185">Reference proteome</keyword>
<proteinExistence type="predicted"/>
<accession>A0ABQ5F0Z1</accession>
<evidence type="ECO:0000313" key="2">
    <source>
        <dbReference type="Proteomes" id="UP001151760"/>
    </source>
</evidence>
<evidence type="ECO:0000313" key="1">
    <source>
        <dbReference type="EMBL" id="GJT56718.1"/>
    </source>
</evidence>
<comment type="caution">
    <text evidence="1">The sequence shown here is derived from an EMBL/GenBank/DDBJ whole genome shotgun (WGS) entry which is preliminary data.</text>
</comment>
<name>A0ABQ5F0Z1_9ASTR</name>
<dbReference type="EMBL" id="BQNB010016871">
    <property type="protein sequence ID" value="GJT56718.1"/>
    <property type="molecule type" value="Genomic_DNA"/>
</dbReference>